<keyword evidence="6" id="KW-0547">Nucleotide-binding</keyword>
<dbReference type="PRINTS" id="PR00119">
    <property type="entry name" value="CATATPASE"/>
</dbReference>
<dbReference type="SFLD" id="SFLDS00003">
    <property type="entry name" value="Haloacid_Dehalogenase"/>
    <property type="match status" value="1"/>
</dbReference>
<sequence>MCDDYYYYAGCIILISVISIVVSLYETKKQSITLRDMVASHEVNVMTVSRGDGVFEELPTSKLVPGDVVVIPQHGCMMSCDAVLLVGNCIVNESMLTGESVPVTKTPLPNQPDSDEVFSPDDVHKRYTLFCGTQVIQTRYYGAGKVTAVVVRTGYSTTKGELVRAILFPKPMDFKFYQDAIRFVQVLFLIASIGMIYNIATFLSRGESAQRIILRTLDIVTICVPPALPAAMTVGTIYAQNRLKKAGIFCISPPRINMCGKLKCICFDKTGTLTEDGLDLFGVVPLQENRFLHVVQHPTDLPIGPFLTAMATCHSLTMIEGELKGDPLDLKMFESTNWILQEPGRETTRFDNLIPTTVHPPSLDTLFTSSTGFDGFEQIAFEVGIVRQFVFTSALQRMSVITRTLGNTQMDLYCKGAPEKVASLCKQDTLPEDYSDVLHRFTMKGFRVIALGWRQLDPKLNWHHAMRVQRETVECELTFLGLIIMQNSLKPETTPVIRQLKAANIRVVMATGDNMHTAISVARDCAMVDEEEKVIMVKASPPSKNSEAVIHWEYAEVNLDNELTVSTAEESDASYHALNIVRADAYHFALDGRSFGVVRQYFPELLPKICVKGTIFARMSPDQKGQLIEQLQDLGYVVGMCGDGANDCGALKTAHAGISLSEAEASVASPFTSKTPNIECVPTVIREGRAALVTSFGVFKYMALYSMIQFVTVMILYTLDTNLSDMMFLYIDLVITTTVAVLMGHTSAYHKLVPRPPKGSLVSVSNLFSILSQTVGVVTFQLGAFFYLTSQSWYPAEKLHPIINDDEHNVVCPETTTLFISGSFQYLILSVIFSKGPPYRKRIWTNVLFLVSVILLTALTAWLWLYPPTVIREFLMMKLIPDEYIVFKITVVLLAVMHFVIAESIESFIIDRNIPSSCLKKCFGKLSKPKKKYKIIGKELSDNPHWPPVGDVTREAEQNVRETSDVHVSLQVQ</sequence>
<evidence type="ECO:0000256" key="13">
    <source>
        <dbReference type="ARBA" id="ARBA00049360"/>
    </source>
</evidence>
<reference evidence="17" key="1">
    <citation type="submission" date="2025-08" db="UniProtKB">
        <authorList>
            <consortium name="RefSeq"/>
        </authorList>
    </citation>
    <scope>IDENTIFICATION</scope>
    <source>
        <tissue evidence="17">Gonads</tissue>
    </source>
</reference>
<dbReference type="InParanoid" id="A0A2R2ML53"/>
<dbReference type="SUPFAM" id="SSF81653">
    <property type="entry name" value="Calcium ATPase, transduction domain A"/>
    <property type="match status" value="1"/>
</dbReference>
<feature type="transmembrane region" description="Helical" evidence="14">
    <location>
        <begin position="729"/>
        <end position="749"/>
    </location>
</feature>
<dbReference type="InterPro" id="IPR059000">
    <property type="entry name" value="ATPase_P-type_domA"/>
</dbReference>
<evidence type="ECO:0000256" key="9">
    <source>
        <dbReference type="ARBA" id="ARBA00022842"/>
    </source>
</evidence>
<dbReference type="GO" id="GO:0015203">
    <property type="term" value="F:polyamine transmembrane transporter activity"/>
    <property type="evidence" value="ECO:0007669"/>
    <property type="project" value="TreeGrafter"/>
</dbReference>
<dbReference type="FunFam" id="3.40.50.1000:FF:000045">
    <property type="entry name" value="Cation-transporting ATPase"/>
    <property type="match status" value="1"/>
</dbReference>
<feature type="transmembrane region" description="Helical" evidence="14">
    <location>
        <begin position="761"/>
        <end position="788"/>
    </location>
</feature>
<dbReference type="InterPro" id="IPR006544">
    <property type="entry name" value="P-type_TPase_V"/>
</dbReference>
<dbReference type="Proteomes" id="UP000085678">
    <property type="component" value="Unplaced"/>
</dbReference>
<evidence type="ECO:0000256" key="10">
    <source>
        <dbReference type="ARBA" id="ARBA00022967"/>
    </source>
</evidence>
<evidence type="ECO:0000313" key="17">
    <source>
        <dbReference type="RefSeq" id="XP_023930797.1"/>
    </source>
</evidence>
<dbReference type="GO" id="GO:0031902">
    <property type="term" value="C:late endosome membrane"/>
    <property type="evidence" value="ECO:0007669"/>
    <property type="project" value="UniProtKB-SubCell"/>
</dbReference>
<feature type="transmembrane region" description="Helical" evidence="14">
    <location>
        <begin position="180"/>
        <end position="200"/>
    </location>
</feature>
<gene>
    <name evidence="17" type="primary">LOC106156206</name>
</gene>
<dbReference type="PROSITE" id="PS00154">
    <property type="entry name" value="ATPASE_E1_E2"/>
    <property type="match status" value="1"/>
</dbReference>
<feature type="transmembrane region" description="Helical" evidence="14">
    <location>
        <begin position="212"/>
        <end position="239"/>
    </location>
</feature>
<keyword evidence="5" id="KW-0479">Metal-binding</keyword>
<dbReference type="InterPro" id="IPR001757">
    <property type="entry name" value="P_typ_ATPase"/>
</dbReference>
<comment type="catalytic activity">
    <reaction evidence="13">
        <text>ATP + H2O = ADP + phosphate + H(+)</text>
        <dbReference type="Rhea" id="RHEA:13065"/>
        <dbReference type="ChEBI" id="CHEBI:15377"/>
        <dbReference type="ChEBI" id="CHEBI:15378"/>
        <dbReference type="ChEBI" id="CHEBI:30616"/>
        <dbReference type="ChEBI" id="CHEBI:43474"/>
        <dbReference type="ChEBI" id="CHEBI:456216"/>
    </reaction>
</comment>
<feature type="transmembrane region" description="Helical" evidence="14">
    <location>
        <begin position="816"/>
        <end position="834"/>
    </location>
</feature>
<dbReference type="Pfam" id="PF13246">
    <property type="entry name" value="Cation_ATPase"/>
    <property type="match status" value="1"/>
</dbReference>
<feature type="transmembrane region" description="Helical" evidence="14">
    <location>
        <begin position="698"/>
        <end position="717"/>
    </location>
</feature>
<dbReference type="FunFam" id="3.40.1110.10:FF:000026">
    <property type="entry name" value="Cation-transporting ATPase"/>
    <property type="match status" value="1"/>
</dbReference>
<dbReference type="GO" id="GO:0005524">
    <property type="term" value="F:ATP binding"/>
    <property type="evidence" value="ECO:0007669"/>
    <property type="project" value="UniProtKB-KW"/>
</dbReference>
<evidence type="ECO:0000256" key="12">
    <source>
        <dbReference type="ARBA" id="ARBA00023136"/>
    </source>
</evidence>
<dbReference type="Gene3D" id="2.70.150.10">
    <property type="entry name" value="Calcium-transporting ATPase, cytoplasmic transduction domain A"/>
    <property type="match status" value="1"/>
</dbReference>
<name>A0A2R2ML53_LINAN</name>
<keyword evidence="12 14" id="KW-0472">Membrane</keyword>
<feature type="transmembrane region" description="Helical" evidence="14">
    <location>
        <begin position="846"/>
        <end position="865"/>
    </location>
</feature>
<dbReference type="GO" id="GO:0006874">
    <property type="term" value="P:intracellular calcium ion homeostasis"/>
    <property type="evidence" value="ECO:0007669"/>
    <property type="project" value="TreeGrafter"/>
</dbReference>
<feature type="domain" description="P-type ATPase A" evidence="15">
    <location>
        <begin position="49"/>
        <end position="166"/>
    </location>
</feature>
<feature type="transmembrane region" description="Helical" evidence="14">
    <location>
        <begin position="885"/>
        <end position="902"/>
    </location>
</feature>
<dbReference type="NCBIfam" id="TIGR01657">
    <property type="entry name" value="P-ATPase-V"/>
    <property type="match status" value="1"/>
</dbReference>
<evidence type="ECO:0000256" key="11">
    <source>
        <dbReference type="ARBA" id="ARBA00022989"/>
    </source>
</evidence>
<keyword evidence="4 14" id="KW-0812">Transmembrane</keyword>
<dbReference type="SFLD" id="SFLDG00002">
    <property type="entry name" value="C1.7:_P-type_atpase_like"/>
    <property type="match status" value="1"/>
</dbReference>
<dbReference type="SUPFAM" id="SSF56784">
    <property type="entry name" value="HAD-like"/>
    <property type="match status" value="1"/>
</dbReference>
<comment type="similarity">
    <text evidence="2">Belongs to the cation transport ATPase (P-type) (TC 3.A.3) family. Type V subfamily.</text>
</comment>
<dbReference type="GO" id="GO:0016887">
    <property type="term" value="F:ATP hydrolysis activity"/>
    <property type="evidence" value="ECO:0007669"/>
    <property type="project" value="InterPro"/>
</dbReference>
<dbReference type="Gene3D" id="3.40.50.1000">
    <property type="entry name" value="HAD superfamily/HAD-like"/>
    <property type="match status" value="1"/>
</dbReference>
<evidence type="ECO:0000256" key="1">
    <source>
        <dbReference type="ARBA" id="ARBA00004107"/>
    </source>
</evidence>
<dbReference type="InterPro" id="IPR023299">
    <property type="entry name" value="ATPase_P-typ_cyto_dom_N"/>
</dbReference>
<dbReference type="PANTHER" id="PTHR45630">
    <property type="entry name" value="CATION-TRANSPORTING ATPASE-RELATED"/>
    <property type="match status" value="1"/>
</dbReference>
<dbReference type="GO" id="GO:0140358">
    <property type="term" value="F:P-type transmembrane transporter activity"/>
    <property type="evidence" value="ECO:0007669"/>
    <property type="project" value="InterPro"/>
</dbReference>
<dbReference type="GO" id="GO:0046872">
    <property type="term" value="F:metal ion binding"/>
    <property type="evidence" value="ECO:0007669"/>
    <property type="project" value="UniProtKB-KW"/>
</dbReference>
<dbReference type="PANTHER" id="PTHR45630:SF8">
    <property type="entry name" value="CATION-TRANSPORTING ATPASE"/>
    <property type="match status" value="1"/>
</dbReference>
<accession>A0A2R2ML53</accession>
<dbReference type="NCBIfam" id="TIGR01494">
    <property type="entry name" value="ATPase_P-type"/>
    <property type="match status" value="2"/>
</dbReference>
<dbReference type="GeneID" id="106156206"/>
<proteinExistence type="inferred from homology"/>
<dbReference type="GO" id="GO:0019829">
    <property type="term" value="F:ATPase-coupled monoatomic cation transmembrane transporter activity"/>
    <property type="evidence" value="ECO:0007669"/>
    <property type="project" value="TreeGrafter"/>
</dbReference>
<dbReference type="InterPro" id="IPR023214">
    <property type="entry name" value="HAD_sf"/>
</dbReference>
<keyword evidence="11 14" id="KW-1133">Transmembrane helix</keyword>
<dbReference type="InterPro" id="IPR036412">
    <property type="entry name" value="HAD-like_sf"/>
</dbReference>
<evidence type="ECO:0000256" key="8">
    <source>
        <dbReference type="ARBA" id="ARBA00022840"/>
    </source>
</evidence>
<dbReference type="STRING" id="7574.A0A2R2ML53"/>
<evidence type="ECO:0000256" key="5">
    <source>
        <dbReference type="ARBA" id="ARBA00022723"/>
    </source>
</evidence>
<dbReference type="RefSeq" id="XP_023930797.1">
    <property type="nucleotide sequence ID" value="XM_024075029.1"/>
</dbReference>
<dbReference type="Pfam" id="PF00122">
    <property type="entry name" value="E1-E2_ATPase"/>
    <property type="match status" value="1"/>
</dbReference>
<dbReference type="SFLD" id="SFLDF00027">
    <property type="entry name" value="p-type_atpase"/>
    <property type="match status" value="1"/>
</dbReference>
<evidence type="ECO:0000256" key="4">
    <source>
        <dbReference type="ARBA" id="ARBA00022692"/>
    </source>
</evidence>
<feature type="transmembrane region" description="Helical" evidence="14">
    <location>
        <begin position="6"/>
        <end position="25"/>
    </location>
</feature>
<organism evidence="16 17">
    <name type="scientific">Lingula anatina</name>
    <name type="common">Brachiopod</name>
    <name type="synonym">Lingula unguis</name>
    <dbReference type="NCBI Taxonomy" id="7574"/>
    <lineage>
        <taxon>Eukaryota</taxon>
        <taxon>Metazoa</taxon>
        <taxon>Spiralia</taxon>
        <taxon>Lophotrochozoa</taxon>
        <taxon>Brachiopoda</taxon>
        <taxon>Linguliformea</taxon>
        <taxon>Lingulata</taxon>
        <taxon>Lingulida</taxon>
        <taxon>Linguloidea</taxon>
        <taxon>Lingulidae</taxon>
        <taxon>Lingula</taxon>
    </lineage>
</organism>
<evidence type="ECO:0000256" key="2">
    <source>
        <dbReference type="ARBA" id="ARBA00006000"/>
    </source>
</evidence>
<dbReference type="OrthoDB" id="48943at2759"/>
<dbReference type="SUPFAM" id="SSF81660">
    <property type="entry name" value="Metal cation-transporting ATPase, ATP-binding domain N"/>
    <property type="match status" value="1"/>
</dbReference>
<dbReference type="SUPFAM" id="SSF81665">
    <property type="entry name" value="Calcium ATPase, transmembrane domain M"/>
    <property type="match status" value="1"/>
</dbReference>
<keyword evidence="7" id="KW-0967">Endosome</keyword>
<dbReference type="InterPro" id="IPR018303">
    <property type="entry name" value="ATPase_P-typ_P_site"/>
</dbReference>
<evidence type="ECO:0000256" key="3">
    <source>
        <dbReference type="ARBA" id="ARBA00022553"/>
    </source>
</evidence>
<keyword evidence="16" id="KW-1185">Reference proteome</keyword>
<evidence type="ECO:0000256" key="7">
    <source>
        <dbReference type="ARBA" id="ARBA00022753"/>
    </source>
</evidence>
<keyword evidence="8" id="KW-0067">ATP-binding</keyword>
<comment type="subcellular location">
    <subcellularLocation>
        <location evidence="1">Late endosome membrane</location>
        <topology evidence="1">Multi-pass membrane protein</topology>
    </subcellularLocation>
</comment>
<dbReference type="KEGG" id="lak:106156206"/>
<dbReference type="Gene3D" id="3.40.1110.10">
    <property type="entry name" value="Calcium-transporting ATPase, cytoplasmic domain N"/>
    <property type="match status" value="1"/>
</dbReference>
<evidence type="ECO:0000256" key="6">
    <source>
        <dbReference type="ARBA" id="ARBA00022741"/>
    </source>
</evidence>
<dbReference type="InterPro" id="IPR044492">
    <property type="entry name" value="P_typ_ATPase_HD_dom"/>
</dbReference>
<keyword evidence="10" id="KW-1278">Translocase</keyword>
<dbReference type="FunFam" id="1.20.1110.10:FF:000023">
    <property type="entry name" value="Cation-transporting ATPase"/>
    <property type="match status" value="1"/>
</dbReference>
<evidence type="ECO:0000313" key="16">
    <source>
        <dbReference type="Proteomes" id="UP000085678"/>
    </source>
</evidence>
<protein>
    <submittedName>
        <fullName evidence="17">Probable cation-transporting ATPase 13A3</fullName>
    </submittedName>
</protein>
<dbReference type="AlphaFoldDB" id="A0A2R2ML53"/>
<dbReference type="InterPro" id="IPR008250">
    <property type="entry name" value="ATPase_P-typ_transduc_dom_A_sf"/>
</dbReference>
<keyword evidence="9" id="KW-0460">Magnesium</keyword>
<keyword evidence="3" id="KW-0597">Phosphoprotein</keyword>
<evidence type="ECO:0000259" key="15">
    <source>
        <dbReference type="Pfam" id="PF00122"/>
    </source>
</evidence>
<evidence type="ECO:0000256" key="14">
    <source>
        <dbReference type="SAM" id="Phobius"/>
    </source>
</evidence>
<dbReference type="InterPro" id="IPR023298">
    <property type="entry name" value="ATPase_P-typ_TM_dom_sf"/>
</dbReference>